<protein>
    <submittedName>
        <fullName evidence="1">Uncharacterized protein</fullName>
    </submittedName>
</protein>
<dbReference type="OrthoDB" id="675744at2"/>
<gene>
    <name evidence="1" type="ORF">ESB13_00130</name>
</gene>
<reference evidence="1 2" key="1">
    <citation type="submission" date="2019-01" db="EMBL/GenBank/DDBJ databases">
        <title>Filimonas sp. strain TTM-71.</title>
        <authorList>
            <person name="Chen W.-M."/>
        </authorList>
    </citation>
    <scope>NUCLEOTIDE SEQUENCE [LARGE SCALE GENOMIC DNA]</scope>
    <source>
        <strain evidence="1 2">TTM-71</strain>
    </source>
</reference>
<accession>A0A4Q1D9S7</accession>
<dbReference type="Proteomes" id="UP000290545">
    <property type="component" value="Unassembled WGS sequence"/>
</dbReference>
<name>A0A4Q1D9S7_9BACT</name>
<keyword evidence="2" id="KW-1185">Reference proteome</keyword>
<evidence type="ECO:0000313" key="2">
    <source>
        <dbReference type="Proteomes" id="UP000290545"/>
    </source>
</evidence>
<organism evidence="1 2">
    <name type="scientific">Filimonas effusa</name>
    <dbReference type="NCBI Taxonomy" id="2508721"/>
    <lineage>
        <taxon>Bacteria</taxon>
        <taxon>Pseudomonadati</taxon>
        <taxon>Bacteroidota</taxon>
        <taxon>Chitinophagia</taxon>
        <taxon>Chitinophagales</taxon>
        <taxon>Chitinophagaceae</taxon>
        <taxon>Filimonas</taxon>
    </lineage>
</organism>
<dbReference type="RefSeq" id="WP_129001025.1">
    <property type="nucleotide sequence ID" value="NZ_SDHZ01000001.1"/>
</dbReference>
<comment type="caution">
    <text evidence="1">The sequence shown here is derived from an EMBL/GenBank/DDBJ whole genome shotgun (WGS) entry which is preliminary data.</text>
</comment>
<dbReference type="EMBL" id="SDHZ01000001">
    <property type="protein sequence ID" value="RXK85273.1"/>
    <property type="molecule type" value="Genomic_DNA"/>
</dbReference>
<proteinExistence type="predicted"/>
<evidence type="ECO:0000313" key="1">
    <source>
        <dbReference type="EMBL" id="RXK85273.1"/>
    </source>
</evidence>
<sequence length="114" mass="13315">MNKLTENFNWSSLFDLDWGQITPDGYNEELNQVLHVFNFDMSSKENLKRILSYITGRIIWMSYNAPLGSSHRVVLDIRGQPFALLDRAKKIKNSIIEQLQLRDFTAEINIEILI</sequence>
<dbReference type="AlphaFoldDB" id="A0A4Q1D9S7"/>